<dbReference type="EMBL" id="PP226939">
    <property type="protein sequence ID" value="WVX92083.1"/>
    <property type="molecule type" value="Genomic_DNA"/>
</dbReference>
<dbReference type="Proteomes" id="UP001333037">
    <property type="component" value="Segment"/>
</dbReference>
<sequence length="74" mass="8651">MPTLERKVMRKRETFRGQATHTSCGKLYKSVNGQLYVLRDMLLFQASNLYYPVWSKCADHQKPSNLKSLNKENT</sequence>
<organism evidence="1 2">
    <name type="scientific">Aeromonas phage phiA014S</name>
    <dbReference type="NCBI Taxonomy" id="3119845"/>
    <lineage>
        <taxon>Viruses</taxon>
        <taxon>Duplodnaviria</taxon>
        <taxon>Heunggongvirae</taxon>
        <taxon>Uroviricota</taxon>
        <taxon>Caudoviricetes</taxon>
        <taxon>Autographivirales</taxon>
        <taxon>Autotranscriptaviridae</taxon>
        <taxon>Studiervirinae</taxon>
        <taxon>Coryciavirus</taxon>
        <taxon>Coryciavirus A014S</taxon>
    </lineage>
</organism>
<reference evidence="1 2" key="1">
    <citation type="submission" date="2024-01" db="EMBL/GenBank/DDBJ databases">
        <authorList>
            <person name="Wang Y."/>
            <person name="Lin M."/>
        </authorList>
    </citation>
    <scope>NUCLEOTIDE SEQUENCE [LARGE SCALE GENOMIC DNA]</scope>
</reference>
<name>A0ABZ2CS82_9CAUD</name>
<evidence type="ECO:0000313" key="2">
    <source>
        <dbReference type="Proteomes" id="UP001333037"/>
    </source>
</evidence>
<evidence type="ECO:0000313" key="1">
    <source>
        <dbReference type="EMBL" id="WVX92083.1"/>
    </source>
</evidence>
<accession>A0ABZ2CS82</accession>
<proteinExistence type="predicted"/>
<protein>
    <submittedName>
        <fullName evidence="1">Uncharacterized protein</fullName>
    </submittedName>
</protein>
<keyword evidence="2" id="KW-1185">Reference proteome</keyword>